<evidence type="ECO:0000313" key="2">
    <source>
        <dbReference type="Proteomes" id="UP000776700"/>
    </source>
</evidence>
<organism evidence="1 2">
    <name type="scientific">Romboutsia timonensis</name>
    <dbReference type="NCBI Taxonomy" id="1776391"/>
    <lineage>
        <taxon>Bacteria</taxon>
        <taxon>Bacillati</taxon>
        <taxon>Bacillota</taxon>
        <taxon>Clostridia</taxon>
        <taxon>Peptostreptococcales</taxon>
        <taxon>Peptostreptococcaceae</taxon>
        <taxon>Romboutsia</taxon>
    </lineage>
</organism>
<reference evidence="1" key="2">
    <citation type="submission" date="2021-09" db="EMBL/GenBank/DDBJ databases">
        <authorList>
            <person name="Gilroy R."/>
        </authorList>
    </citation>
    <scope>NUCLEOTIDE SEQUENCE</scope>
    <source>
        <strain evidence="1">1277</strain>
    </source>
</reference>
<evidence type="ECO:0000313" key="1">
    <source>
        <dbReference type="EMBL" id="HJG96276.1"/>
    </source>
</evidence>
<sequence>EAFKNSQYPSIYLSKSLKMMSIDPRKGHNDYAIIKDSEFKNICDEFFEILWYKESEIVINDKIEMLERIEKTLACTKIINESLKSE</sequence>
<protein>
    <submittedName>
        <fullName evidence="1">Uncharacterized protein</fullName>
    </submittedName>
</protein>
<comment type="caution">
    <text evidence="1">The sequence shown here is derived from an EMBL/GenBank/DDBJ whole genome shotgun (WGS) entry which is preliminary data.</text>
</comment>
<feature type="non-terminal residue" evidence="1">
    <location>
        <position position="1"/>
    </location>
</feature>
<dbReference type="AlphaFoldDB" id="A0A921MZV6"/>
<gene>
    <name evidence="1" type="ORF">K8V90_04135</name>
</gene>
<dbReference type="Proteomes" id="UP000776700">
    <property type="component" value="Unassembled WGS sequence"/>
</dbReference>
<dbReference type="EMBL" id="DYUB01000135">
    <property type="protein sequence ID" value="HJG96276.1"/>
    <property type="molecule type" value="Genomic_DNA"/>
</dbReference>
<proteinExistence type="predicted"/>
<accession>A0A921MZV6</accession>
<reference evidence="1" key="1">
    <citation type="journal article" date="2021" name="PeerJ">
        <title>Extensive microbial diversity within the chicken gut microbiome revealed by metagenomics and culture.</title>
        <authorList>
            <person name="Gilroy R."/>
            <person name="Ravi A."/>
            <person name="Getino M."/>
            <person name="Pursley I."/>
            <person name="Horton D.L."/>
            <person name="Alikhan N.F."/>
            <person name="Baker D."/>
            <person name="Gharbi K."/>
            <person name="Hall N."/>
            <person name="Watson M."/>
            <person name="Adriaenssens E.M."/>
            <person name="Foster-Nyarko E."/>
            <person name="Jarju S."/>
            <person name="Secka A."/>
            <person name="Antonio M."/>
            <person name="Oren A."/>
            <person name="Chaudhuri R.R."/>
            <person name="La Ragione R."/>
            <person name="Hildebrand F."/>
            <person name="Pallen M.J."/>
        </authorList>
    </citation>
    <scope>NUCLEOTIDE SEQUENCE</scope>
    <source>
        <strain evidence="1">1277</strain>
    </source>
</reference>
<name>A0A921MZV6_9FIRM</name>